<keyword evidence="7 8" id="KW-0472">Membrane</keyword>
<dbReference type="AlphaFoldDB" id="A0A0F4R0E9"/>
<proteinExistence type="inferred from homology"/>
<reference evidence="9 10" key="1">
    <citation type="journal article" date="2015" name="BMC Genomics">
        <title>Genome mining reveals unlocked bioactive potential of marine Gram-negative bacteria.</title>
        <authorList>
            <person name="Machado H."/>
            <person name="Sonnenschein E.C."/>
            <person name="Melchiorsen J."/>
            <person name="Gram L."/>
        </authorList>
    </citation>
    <scope>NUCLEOTIDE SEQUENCE [LARGE SCALE GENOMIC DNA]</scope>
    <source>
        <strain evidence="9 10">S2471</strain>
    </source>
</reference>
<dbReference type="Proteomes" id="UP000033452">
    <property type="component" value="Unassembled WGS sequence"/>
</dbReference>
<dbReference type="RefSeq" id="WP_046003141.1">
    <property type="nucleotide sequence ID" value="NZ_JXYA01000002.1"/>
</dbReference>
<dbReference type="EMBL" id="JXYA01000002">
    <property type="protein sequence ID" value="KJZ12990.1"/>
    <property type="molecule type" value="Genomic_DNA"/>
</dbReference>
<dbReference type="Pfam" id="PF04066">
    <property type="entry name" value="MrpF_PhaF"/>
    <property type="match status" value="1"/>
</dbReference>
<feature type="transmembrane region" description="Helical" evidence="8">
    <location>
        <begin position="6"/>
        <end position="24"/>
    </location>
</feature>
<gene>
    <name evidence="9" type="ORF">TW77_01185</name>
</gene>
<evidence type="ECO:0000256" key="3">
    <source>
        <dbReference type="ARBA" id="ARBA00022448"/>
    </source>
</evidence>
<comment type="similarity">
    <text evidence="2">Belongs to the CPA3 antiporters (TC 2.A.63) subunit F family.</text>
</comment>
<organism evidence="9 10">
    <name type="scientific">Pseudoalteromonas rubra</name>
    <dbReference type="NCBI Taxonomy" id="43658"/>
    <lineage>
        <taxon>Bacteria</taxon>
        <taxon>Pseudomonadati</taxon>
        <taxon>Pseudomonadota</taxon>
        <taxon>Gammaproteobacteria</taxon>
        <taxon>Alteromonadales</taxon>
        <taxon>Pseudoalteromonadaceae</taxon>
        <taxon>Pseudoalteromonas</taxon>
    </lineage>
</organism>
<keyword evidence="3" id="KW-0813">Transport</keyword>
<evidence type="ECO:0000256" key="6">
    <source>
        <dbReference type="ARBA" id="ARBA00022989"/>
    </source>
</evidence>
<comment type="subcellular location">
    <subcellularLocation>
        <location evidence="1">Cell membrane</location>
        <topology evidence="1">Multi-pass membrane protein</topology>
    </subcellularLocation>
</comment>
<dbReference type="PANTHER" id="PTHR34702:SF1">
    <property type="entry name" value="NA(+)_H(+) ANTIPORTER SUBUNIT F"/>
    <property type="match status" value="1"/>
</dbReference>
<feature type="transmembrane region" description="Helical" evidence="8">
    <location>
        <begin position="36"/>
        <end position="54"/>
    </location>
</feature>
<evidence type="ECO:0000256" key="2">
    <source>
        <dbReference type="ARBA" id="ARBA00009212"/>
    </source>
</evidence>
<keyword evidence="4" id="KW-1003">Cell membrane</keyword>
<evidence type="ECO:0000256" key="8">
    <source>
        <dbReference type="SAM" id="Phobius"/>
    </source>
</evidence>
<dbReference type="InterPro" id="IPR007208">
    <property type="entry name" value="MrpF/PhaF-like"/>
</dbReference>
<dbReference type="PANTHER" id="PTHR34702">
    <property type="entry name" value="NA(+)/H(+) ANTIPORTER SUBUNIT F1"/>
    <property type="match status" value="1"/>
</dbReference>
<dbReference type="GO" id="GO:0015385">
    <property type="term" value="F:sodium:proton antiporter activity"/>
    <property type="evidence" value="ECO:0007669"/>
    <property type="project" value="TreeGrafter"/>
</dbReference>
<dbReference type="PATRIC" id="fig|43658.5.peg.243"/>
<evidence type="ECO:0000256" key="1">
    <source>
        <dbReference type="ARBA" id="ARBA00004651"/>
    </source>
</evidence>
<name>A0A0F4R0E9_9GAMM</name>
<dbReference type="GO" id="GO:0005886">
    <property type="term" value="C:plasma membrane"/>
    <property type="evidence" value="ECO:0007669"/>
    <property type="project" value="UniProtKB-SubCell"/>
</dbReference>
<accession>A0A0F4R0E9</accession>
<evidence type="ECO:0000313" key="9">
    <source>
        <dbReference type="EMBL" id="KJZ12990.1"/>
    </source>
</evidence>
<protein>
    <submittedName>
        <fullName evidence="9">Multiple resistance and pH regulation protein F</fullName>
    </submittedName>
</protein>
<comment type="caution">
    <text evidence="9">The sequence shown here is derived from an EMBL/GenBank/DDBJ whole genome shotgun (WGS) entry which is preliminary data.</text>
</comment>
<keyword evidence="6 8" id="KW-1133">Transmembrane helix</keyword>
<evidence type="ECO:0000256" key="7">
    <source>
        <dbReference type="ARBA" id="ARBA00023136"/>
    </source>
</evidence>
<sequence>MSDYLNLAVTVLTLTLLGGLWRLWLGPSKLNRILSLQLFGTIGVAILALLAVVYQQSALFNVALVLALLAPTATVILVKMGETKS</sequence>
<evidence type="ECO:0000256" key="4">
    <source>
        <dbReference type="ARBA" id="ARBA00022475"/>
    </source>
</evidence>
<keyword evidence="5 8" id="KW-0812">Transmembrane</keyword>
<dbReference type="OrthoDB" id="6316308at2"/>
<keyword evidence="10" id="KW-1185">Reference proteome</keyword>
<evidence type="ECO:0000313" key="10">
    <source>
        <dbReference type="Proteomes" id="UP000033452"/>
    </source>
</evidence>
<evidence type="ECO:0000256" key="5">
    <source>
        <dbReference type="ARBA" id="ARBA00022692"/>
    </source>
</evidence>
<feature type="transmembrane region" description="Helical" evidence="8">
    <location>
        <begin position="60"/>
        <end position="78"/>
    </location>
</feature>